<dbReference type="SUPFAM" id="SSF46973">
    <property type="entry name" value="Enzyme IIa from lactose specific PTS, IIa-lac"/>
    <property type="match status" value="1"/>
</dbReference>
<dbReference type="Proteomes" id="UP000294726">
    <property type="component" value="Chromosome"/>
</dbReference>
<dbReference type="InterPro" id="IPR003188">
    <property type="entry name" value="PTS_IIA_lac/cel"/>
</dbReference>
<dbReference type="GO" id="GO:0016740">
    <property type="term" value="F:transferase activity"/>
    <property type="evidence" value="ECO:0007669"/>
    <property type="project" value="UniProtKB-KW"/>
</dbReference>
<keyword evidence="4" id="KW-0598">Phosphotransferase system</keyword>
<dbReference type="AlphaFoldDB" id="A0AAQ2UT46"/>
<dbReference type="Pfam" id="PF02255">
    <property type="entry name" value="PTS_IIA"/>
    <property type="match status" value="1"/>
</dbReference>
<gene>
    <name evidence="5" type="ORF">OENI_1498</name>
</gene>
<dbReference type="Gene3D" id="1.20.58.80">
    <property type="entry name" value="Phosphotransferase system, lactose/cellobiose-type IIA subunit"/>
    <property type="match status" value="1"/>
</dbReference>
<sequence>MSEEIENQKVIMSLIIAGGNAKGAAFLAIKAAKEKDFKEAD</sequence>
<protein>
    <submittedName>
        <fullName evidence="5">Phosphotransferase system (PTS) lichenan-specific enzyme IIA component</fullName>
    </submittedName>
</protein>
<evidence type="ECO:0000256" key="4">
    <source>
        <dbReference type="ARBA" id="ARBA00022683"/>
    </source>
</evidence>
<evidence type="ECO:0000256" key="3">
    <source>
        <dbReference type="ARBA" id="ARBA00022679"/>
    </source>
</evidence>
<evidence type="ECO:0000256" key="2">
    <source>
        <dbReference type="ARBA" id="ARBA00022597"/>
    </source>
</evidence>
<evidence type="ECO:0000313" key="5">
    <source>
        <dbReference type="EMBL" id="VDB98793.1"/>
    </source>
</evidence>
<dbReference type="EMBL" id="LR031358">
    <property type="protein sequence ID" value="VDB98793.1"/>
    <property type="molecule type" value="Genomic_DNA"/>
</dbReference>
<evidence type="ECO:0000256" key="1">
    <source>
        <dbReference type="ARBA" id="ARBA00022448"/>
    </source>
</evidence>
<keyword evidence="3" id="KW-0808">Transferase</keyword>
<organism evidence="5 6">
    <name type="scientific">Oenococcus oeni</name>
    <name type="common">Leuconostoc oenos</name>
    <dbReference type="NCBI Taxonomy" id="1247"/>
    <lineage>
        <taxon>Bacteria</taxon>
        <taxon>Bacillati</taxon>
        <taxon>Bacillota</taxon>
        <taxon>Bacilli</taxon>
        <taxon>Lactobacillales</taxon>
        <taxon>Lactobacillaceae</taxon>
        <taxon>Oenococcus</taxon>
    </lineage>
</organism>
<keyword evidence="2" id="KW-0762">Sugar transport</keyword>
<reference evidence="5 6" key="1">
    <citation type="submission" date="2018-08" db="EMBL/GenBank/DDBJ databases">
        <authorList>
            <person name="Lorentzen P. G. S. M."/>
        </authorList>
    </citation>
    <scope>NUCLEOTIDE SEQUENCE [LARGE SCALE GENOMIC DNA]</scope>
    <source>
        <strain evidence="5 6">CRBO_1381</strain>
    </source>
</reference>
<evidence type="ECO:0000313" key="6">
    <source>
        <dbReference type="Proteomes" id="UP000294726"/>
    </source>
</evidence>
<keyword evidence="1" id="KW-0813">Transport</keyword>
<dbReference type="InterPro" id="IPR036542">
    <property type="entry name" value="PTS_IIA_lac/cel_sf"/>
</dbReference>
<proteinExistence type="predicted"/>
<dbReference type="GO" id="GO:0009401">
    <property type="term" value="P:phosphoenolpyruvate-dependent sugar phosphotransferase system"/>
    <property type="evidence" value="ECO:0007669"/>
    <property type="project" value="UniProtKB-KW"/>
</dbReference>
<name>A0AAQ2UT46_OENOE</name>
<accession>A0AAQ2UT46</accession>